<organism evidence="1 2">
    <name type="scientific">Vagococcus fluvialis</name>
    <dbReference type="NCBI Taxonomy" id="2738"/>
    <lineage>
        <taxon>Bacteria</taxon>
        <taxon>Bacillati</taxon>
        <taxon>Bacillota</taxon>
        <taxon>Bacilli</taxon>
        <taxon>Lactobacillales</taxon>
        <taxon>Enterococcaceae</taxon>
        <taxon>Vagococcus</taxon>
    </lineage>
</organism>
<keyword evidence="2" id="KW-1185">Reference proteome</keyword>
<dbReference type="PANTHER" id="PTHR37816">
    <property type="entry name" value="YALI0E33011P"/>
    <property type="match status" value="1"/>
</dbReference>
<dbReference type="NCBIfam" id="NF005994">
    <property type="entry name" value="PRK08118.1"/>
    <property type="match status" value="1"/>
</dbReference>
<dbReference type="GeneID" id="63147439"/>
<dbReference type="SUPFAM" id="SSF52540">
    <property type="entry name" value="P-loop containing nucleoside triphosphate hydrolases"/>
    <property type="match status" value="1"/>
</dbReference>
<dbReference type="InterPro" id="IPR027417">
    <property type="entry name" value="P-loop_NTPase"/>
</dbReference>
<protein>
    <submittedName>
        <fullName evidence="1">AAA family ATPase</fullName>
    </submittedName>
</protein>
<evidence type="ECO:0000313" key="1">
    <source>
        <dbReference type="EMBL" id="RST99401.1"/>
    </source>
</evidence>
<dbReference type="Proteomes" id="UP000288197">
    <property type="component" value="Unassembled WGS sequence"/>
</dbReference>
<dbReference type="RefSeq" id="WP_114290454.1">
    <property type="nucleotide sequence ID" value="NZ_CP122523.1"/>
</dbReference>
<dbReference type="EMBL" id="NGJX01000015">
    <property type="protein sequence ID" value="RST99401.1"/>
    <property type="molecule type" value="Genomic_DNA"/>
</dbReference>
<accession>A0A369AQH8</accession>
<evidence type="ECO:0000313" key="2">
    <source>
        <dbReference type="Proteomes" id="UP000288197"/>
    </source>
</evidence>
<dbReference type="PANTHER" id="PTHR37816:SF3">
    <property type="entry name" value="MODULATES DNA TOPOLOGY"/>
    <property type="match status" value="1"/>
</dbReference>
<dbReference type="OrthoDB" id="1201990at2"/>
<proteinExistence type="predicted"/>
<sequence length="168" mass="19771">MKKIILIGSGGAGKSTLARKLGDKLDIDVFHLDKLLWKPHWEMTERAYQIEVQNNLLKEPSWIIDGNYGGTLDMRIESADTIIFLDRNRFVCIYQVLKRVKEFNGITRPDMQDDCPEKLDFSFLKWIWNFPKKQRIEIIKMLENVPNSKHVIILKNKKQIQHFLESTV</sequence>
<dbReference type="Gene3D" id="3.40.50.300">
    <property type="entry name" value="P-loop containing nucleotide triphosphate hydrolases"/>
    <property type="match status" value="1"/>
</dbReference>
<reference evidence="1 2" key="1">
    <citation type="submission" date="2017-05" db="EMBL/GenBank/DDBJ databases">
        <title>Vagococcus spp. assemblies.</title>
        <authorList>
            <person name="Gulvik C.A."/>
        </authorList>
    </citation>
    <scope>NUCLEOTIDE SEQUENCE [LARGE SCALE GENOMIC DNA]</scope>
    <source>
        <strain evidence="1 2">NCFB 2497</strain>
    </source>
</reference>
<name>A0A369AQH8_9ENTE</name>
<comment type="caution">
    <text evidence="1">The sequence shown here is derived from an EMBL/GenBank/DDBJ whole genome shotgun (WGS) entry which is preliminary data.</text>
</comment>
<gene>
    <name evidence="1" type="ORF">CBF32_11700</name>
</gene>
<dbReference type="AlphaFoldDB" id="A0A369AQH8"/>
<dbReference type="InterPro" id="IPR052922">
    <property type="entry name" value="Cytidylate_Kinase-2"/>
</dbReference>